<dbReference type="Gene3D" id="3.20.20.80">
    <property type="entry name" value="Glycosidases"/>
    <property type="match status" value="1"/>
</dbReference>
<dbReference type="AlphaFoldDB" id="A0A2J6X2X9"/>
<dbReference type="InterPro" id="IPR017853">
    <property type="entry name" value="GH"/>
</dbReference>
<sequence length="654" mass="72081">MQRIILLCIIMSLLAWASPVTAQSAAPICFPDVPLIDNCLHPSFTAYWRDNGGLPVFGYPIGPLEQFVGDEGRTLTVQWTERNRLELHPTNPPAYRIQIGRMGAEALARVGRDPFADPPDPGPQPGCLWFPETGHNVCDQEPGNGFRTYWQNNGLRIPGLSRYAQSLALFGYPLTAPQMERNANGDLVLTQWFERARFEWHPQNPARSRVLLGLLGRELHTSPQPLPDLRNGRSVFGVEINRGTVAATATQLAELGADWVRYNGIRWDEVEPSRGVRNWAALQDVETELRLISASGAVPMVIVRGTPTWAQAQPDKSCGPIQAEALPDFAAFLRELVTRYSQPPYNVKFWELGNEPDAPFQLVGGDAPFGCWGDESNSDNYGGAAYAEMLKVAYPAIKAADPQAQVIFGGLLLACSPDHAVRTNEPCHAGRFFEGVLRAGGGDYFDILAYHAYAYFAVHRDPDREHPSWAEGGGATLGKLAYLRSVLATYGYAKPVIMNEGALLCYRSSPNCRPNGFEEAKADAVARLYARTLAADLLMSHWYTLNGPGWQEGGLLDNRQQPQAAFGAFRFLRQQLGAARYVRAVDDDGLEGYRFRTPGGDVIVVWSSDGKERTFVLPAQPRAIYDATGQELPITDSLIITIAPRIIRLAESSP</sequence>
<evidence type="ECO:0000256" key="1">
    <source>
        <dbReference type="SAM" id="SignalP"/>
    </source>
</evidence>
<evidence type="ECO:0000313" key="3">
    <source>
        <dbReference type="Proteomes" id="UP000243376"/>
    </source>
</evidence>
<dbReference type="PANTHER" id="PTHR12631">
    <property type="entry name" value="ALPHA-L-IDURONIDASE"/>
    <property type="match status" value="1"/>
</dbReference>
<dbReference type="InterPro" id="IPR051923">
    <property type="entry name" value="Glycosyl_Hydrolase_39"/>
</dbReference>
<gene>
    <name evidence="2" type="ORF">C0184_10925</name>
</gene>
<dbReference type="EMBL" id="PNIQ01000731">
    <property type="protein sequence ID" value="PMP78448.1"/>
    <property type="molecule type" value="Genomic_DNA"/>
</dbReference>
<comment type="caution">
    <text evidence="2">The sequence shown here is derived from an EMBL/GenBank/DDBJ whole genome shotgun (WGS) entry which is preliminary data.</text>
</comment>
<dbReference type="Proteomes" id="UP000243376">
    <property type="component" value="Unassembled WGS sequence"/>
</dbReference>
<dbReference type="SUPFAM" id="SSF51445">
    <property type="entry name" value="(Trans)glycosidases"/>
    <property type="match status" value="1"/>
</dbReference>
<accession>A0A2J6X2X9</accession>
<proteinExistence type="predicted"/>
<dbReference type="GO" id="GO:0004553">
    <property type="term" value="F:hydrolase activity, hydrolyzing O-glycosyl compounds"/>
    <property type="evidence" value="ECO:0007669"/>
    <property type="project" value="TreeGrafter"/>
</dbReference>
<evidence type="ECO:0000313" key="2">
    <source>
        <dbReference type="EMBL" id="PMP78448.1"/>
    </source>
</evidence>
<evidence type="ECO:0008006" key="4">
    <source>
        <dbReference type="Google" id="ProtNLM"/>
    </source>
</evidence>
<dbReference type="PANTHER" id="PTHR12631:SF10">
    <property type="entry name" value="BETA-XYLOSIDASE-LIKE PROTEIN-RELATED"/>
    <property type="match status" value="1"/>
</dbReference>
<reference evidence="2 3" key="1">
    <citation type="submission" date="2018-01" db="EMBL/GenBank/DDBJ databases">
        <title>Metagenomic assembled genomes from two thermal pools in the Uzon Caldera, Kamchatka, Russia.</title>
        <authorList>
            <person name="Wilkins L."/>
            <person name="Ettinger C."/>
        </authorList>
    </citation>
    <scope>NUCLEOTIDE SEQUENCE [LARGE SCALE GENOMIC DNA]</scope>
    <source>
        <strain evidence="2">ZAV-02</strain>
    </source>
</reference>
<feature type="signal peptide" evidence="1">
    <location>
        <begin position="1"/>
        <end position="17"/>
    </location>
</feature>
<name>A0A2J6X2X9_9CHLR</name>
<keyword evidence="1" id="KW-0732">Signal</keyword>
<organism evidence="2 3">
    <name type="scientific">Chloroflexus aggregans</name>
    <dbReference type="NCBI Taxonomy" id="152260"/>
    <lineage>
        <taxon>Bacteria</taxon>
        <taxon>Bacillati</taxon>
        <taxon>Chloroflexota</taxon>
        <taxon>Chloroflexia</taxon>
        <taxon>Chloroflexales</taxon>
        <taxon>Chloroflexineae</taxon>
        <taxon>Chloroflexaceae</taxon>
        <taxon>Chloroflexus</taxon>
    </lineage>
</organism>
<feature type="chain" id="PRO_5014435782" description="Glycoside hydrolase family 5 domain-containing protein" evidence="1">
    <location>
        <begin position="18"/>
        <end position="654"/>
    </location>
</feature>
<protein>
    <recommendedName>
        <fullName evidence="4">Glycoside hydrolase family 5 domain-containing protein</fullName>
    </recommendedName>
</protein>